<proteinExistence type="predicted"/>
<evidence type="ECO:0000256" key="2">
    <source>
        <dbReference type="SAM" id="MobiDB-lite"/>
    </source>
</evidence>
<protein>
    <recommendedName>
        <fullName evidence="4">Pesticidal crystal protein Cry22Aa Ig-like domain-containing protein</fullName>
    </recommendedName>
</protein>
<feature type="chain" id="PRO_5043500950" description="Pesticidal crystal protein Cry22Aa Ig-like domain-containing protein" evidence="3">
    <location>
        <begin position="29"/>
        <end position="321"/>
    </location>
</feature>
<name>A0A0S3KEP5_9ENTE</name>
<dbReference type="Pfam" id="PF16403">
    <property type="entry name" value="Bact_surface_Ig-like"/>
    <property type="match status" value="1"/>
</dbReference>
<dbReference type="InterPro" id="IPR023365">
    <property type="entry name" value="Sortase_dom-sf"/>
</dbReference>
<feature type="region of interest" description="Disordered" evidence="2">
    <location>
        <begin position="153"/>
        <end position="188"/>
    </location>
</feature>
<feature type="domain" description="Pesticidal crystal protein Cry22Aa Ig-like" evidence="4">
    <location>
        <begin position="67"/>
        <end position="121"/>
    </location>
</feature>
<dbReference type="AlphaFoldDB" id="A0A0S3KEP5"/>
<reference evidence="5 7" key="2">
    <citation type="submission" date="2015-12" db="EMBL/GenBank/DDBJ databases">
        <authorList>
            <person name="Lauer A."/>
            <person name="Humrighouse B."/>
            <person name="Loparev V."/>
            <person name="Shewmaker P.L."/>
            <person name="Whitney A.M."/>
            <person name="McLaughlin R.W."/>
        </authorList>
    </citation>
    <scope>NUCLEOTIDE SEQUENCE [LARGE SCALE GENOMIC DNA]</scope>
    <source>
        <strain evidence="5 7">LMG 23085</strain>
    </source>
</reference>
<dbReference type="EMBL" id="CP013614">
    <property type="protein sequence ID" value="ALS02735.1"/>
    <property type="molecule type" value="Genomic_DNA"/>
</dbReference>
<dbReference type="GO" id="GO:0016787">
    <property type="term" value="F:hydrolase activity"/>
    <property type="evidence" value="ECO:0007669"/>
    <property type="project" value="UniProtKB-KW"/>
</dbReference>
<sequence>MKMKSVKLLSVMGSVVGIGLLASTISGSQSTNASMDSSTQKIDYQQPMILFPNTFELTTDQAKAFDPLNGIKGYDNYDGNITNNIKVEGPSVLAEPGTYTFTYTLTDSSGNVDKEVRKYTVLENQPKQTVIEQQSTEPVTEVLEENNPNQPIEAAESEEGQVVTEPQEAVTALETTTESQESNSPNINTQESIAPATISFLGQTIPFIQCNGAPEAPSAGAGTWTGTGAVDDQLPTHFIGHNPGDFVGVMNITVGTPITVVDGNGNAKTYVVYEVLDVADDGINANDPSDDTWARVIEAGGERISLQTCITDTVNRIVLAR</sequence>
<keyword evidence="7" id="KW-1185">Reference proteome</keyword>
<keyword evidence="3" id="KW-0732">Signal</keyword>
<dbReference type="Gene3D" id="2.60.40.10">
    <property type="entry name" value="Immunoglobulins"/>
    <property type="match status" value="1"/>
</dbReference>
<organism evidence="6 8">
    <name type="scientific">Enterococcus silesiacus</name>
    <dbReference type="NCBI Taxonomy" id="332949"/>
    <lineage>
        <taxon>Bacteria</taxon>
        <taxon>Bacillati</taxon>
        <taxon>Bacillota</taxon>
        <taxon>Bacilli</taxon>
        <taxon>Lactobacillales</taxon>
        <taxon>Enterococcaceae</taxon>
        <taxon>Enterococcus</taxon>
    </lineage>
</organism>
<reference evidence="6 8" key="1">
    <citation type="submission" date="2014-12" db="EMBL/GenBank/DDBJ databases">
        <title>Draft genome sequences of 29 type strains of Enterococci.</title>
        <authorList>
            <person name="Zhong Z."/>
            <person name="Sun Z."/>
            <person name="Liu W."/>
            <person name="Zhang W."/>
            <person name="Zhang H."/>
        </authorList>
    </citation>
    <scope>NUCLEOTIDE SEQUENCE [LARGE SCALE GENOMIC DNA]</scope>
    <source>
        <strain evidence="6 8">DSM 22801</strain>
    </source>
</reference>
<accession>A0A0S3KEP5</accession>
<evidence type="ECO:0000256" key="1">
    <source>
        <dbReference type="ARBA" id="ARBA00022801"/>
    </source>
</evidence>
<feature type="compositionally biased region" description="Polar residues" evidence="2">
    <location>
        <begin position="173"/>
        <end position="188"/>
    </location>
</feature>
<dbReference type="KEGG" id="ess:ATZ33_15525"/>
<feature type="signal peptide" evidence="3">
    <location>
        <begin position="1"/>
        <end position="28"/>
    </location>
</feature>
<evidence type="ECO:0000259" key="4">
    <source>
        <dbReference type="Pfam" id="PF16403"/>
    </source>
</evidence>
<dbReference type="EMBL" id="JXLC01000037">
    <property type="protein sequence ID" value="OJG85475.1"/>
    <property type="molecule type" value="Genomic_DNA"/>
</dbReference>
<evidence type="ECO:0000256" key="3">
    <source>
        <dbReference type="SAM" id="SignalP"/>
    </source>
</evidence>
<dbReference type="Gene3D" id="2.40.260.10">
    <property type="entry name" value="Sortase"/>
    <property type="match status" value="1"/>
</dbReference>
<dbReference type="Proteomes" id="UP000065511">
    <property type="component" value="Chromosome"/>
</dbReference>
<evidence type="ECO:0000313" key="5">
    <source>
        <dbReference type="EMBL" id="ALS02735.1"/>
    </source>
</evidence>
<dbReference type="OrthoDB" id="3177627at2"/>
<gene>
    <name evidence="5" type="ORF">ATZ33_15525</name>
    <name evidence="6" type="ORF">RV15_GL002540</name>
</gene>
<dbReference type="Pfam" id="PF04203">
    <property type="entry name" value="Sortase"/>
    <property type="match status" value="1"/>
</dbReference>
<dbReference type="Proteomes" id="UP000183039">
    <property type="component" value="Unassembled WGS sequence"/>
</dbReference>
<dbReference type="RefSeq" id="WP_071879258.1">
    <property type="nucleotide sequence ID" value="NZ_JXLC01000037.1"/>
</dbReference>
<dbReference type="InterPro" id="IPR032179">
    <property type="entry name" value="Cry22Aa_Ig-like"/>
</dbReference>
<evidence type="ECO:0000313" key="8">
    <source>
        <dbReference type="Proteomes" id="UP000183039"/>
    </source>
</evidence>
<dbReference type="InterPro" id="IPR005754">
    <property type="entry name" value="Sortase"/>
</dbReference>
<evidence type="ECO:0000313" key="7">
    <source>
        <dbReference type="Proteomes" id="UP000065511"/>
    </source>
</evidence>
<evidence type="ECO:0000313" key="6">
    <source>
        <dbReference type="EMBL" id="OJG85475.1"/>
    </source>
</evidence>
<keyword evidence="1" id="KW-0378">Hydrolase</keyword>
<dbReference type="InterPro" id="IPR013783">
    <property type="entry name" value="Ig-like_fold"/>
</dbReference>